<evidence type="ECO:0000313" key="4">
    <source>
        <dbReference type="Proteomes" id="UP000006055"/>
    </source>
</evidence>
<dbReference type="InterPro" id="IPR001305">
    <property type="entry name" value="HSP_DnaJ_Cys-rich_dom"/>
</dbReference>
<evidence type="ECO:0000259" key="2">
    <source>
        <dbReference type="PROSITE" id="PS51188"/>
    </source>
</evidence>
<accession>I4CDB8</accession>
<keyword evidence="4" id="KW-1185">Reference proteome</keyword>
<organism evidence="3 4">
    <name type="scientific">Desulfomonile tiedjei (strain ATCC 49306 / DSM 6799 / DCB-1)</name>
    <dbReference type="NCBI Taxonomy" id="706587"/>
    <lineage>
        <taxon>Bacteria</taxon>
        <taxon>Pseudomonadati</taxon>
        <taxon>Thermodesulfobacteriota</taxon>
        <taxon>Desulfomonilia</taxon>
        <taxon>Desulfomonilales</taxon>
        <taxon>Desulfomonilaceae</taxon>
        <taxon>Desulfomonile</taxon>
    </lineage>
</organism>
<keyword evidence="1" id="KW-0863">Zinc-finger</keyword>
<dbReference type="KEGG" id="dti:Desti_4945"/>
<proteinExistence type="predicted"/>
<dbReference type="EMBL" id="CP003360">
    <property type="protein sequence ID" value="AFM27559.1"/>
    <property type="molecule type" value="Genomic_DNA"/>
</dbReference>
<dbReference type="PROSITE" id="PS51188">
    <property type="entry name" value="ZF_CR"/>
    <property type="match status" value="1"/>
</dbReference>
<dbReference type="AlphaFoldDB" id="I4CDB8"/>
<dbReference type="HOGENOM" id="CLU_2105015_0_0_7"/>
<dbReference type="Gene3D" id="6.20.20.10">
    <property type="match status" value="3"/>
</dbReference>
<keyword evidence="1" id="KW-0479">Metal-binding</keyword>
<reference evidence="4" key="1">
    <citation type="submission" date="2012-06" db="EMBL/GenBank/DDBJ databases">
        <title>Complete sequence of chromosome of Desulfomonile tiedjei DSM 6799.</title>
        <authorList>
            <person name="Lucas S."/>
            <person name="Copeland A."/>
            <person name="Lapidus A."/>
            <person name="Glavina del Rio T."/>
            <person name="Dalin E."/>
            <person name="Tice H."/>
            <person name="Bruce D."/>
            <person name="Goodwin L."/>
            <person name="Pitluck S."/>
            <person name="Peters L."/>
            <person name="Ovchinnikova G."/>
            <person name="Zeytun A."/>
            <person name="Lu M."/>
            <person name="Kyrpides N."/>
            <person name="Mavromatis K."/>
            <person name="Ivanova N."/>
            <person name="Brettin T."/>
            <person name="Detter J.C."/>
            <person name="Han C."/>
            <person name="Larimer F."/>
            <person name="Land M."/>
            <person name="Hauser L."/>
            <person name="Markowitz V."/>
            <person name="Cheng J.-F."/>
            <person name="Hugenholtz P."/>
            <person name="Woyke T."/>
            <person name="Wu D."/>
            <person name="Spring S."/>
            <person name="Schroeder M."/>
            <person name="Brambilla E."/>
            <person name="Klenk H.-P."/>
            <person name="Eisen J.A."/>
        </authorList>
    </citation>
    <scope>NUCLEOTIDE SEQUENCE [LARGE SCALE GENOMIC DNA]</scope>
    <source>
        <strain evidence="4">ATCC 49306 / DSM 6799 / DCB-1</strain>
    </source>
</reference>
<dbReference type="Proteomes" id="UP000006055">
    <property type="component" value="Chromosome"/>
</dbReference>
<evidence type="ECO:0000313" key="3">
    <source>
        <dbReference type="EMBL" id="AFM27559.1"/>
    </source>
</evidence>
<dbReference type="InterPro" id="IPR036410">
    <property type="entry name" value="HSP_DnaJ_Cys-rich_dom_sf"/>
</dbReference>
<dbReference type="SUPFAM" id="SSF57938">
    <property type="entry name" value="DnaJ/Hsp40 cysteine-rich domain"/>
    <property type="match status" value="2"/>
</dbReference>
<dbReference type="GO" id="GO:0031072">
    <property type="term" value="F:heat shock protein binding"/>
    <property type="evidence" value="ECO:0007669"/>
    <property type="project" value="InterPro"/>
</dbReference>
<dbReference type="GO" id="GO:0051082">
    <property type="term" value="F:unfolded protein binding"/>
    <property type="evidence" value="ECO:0007669"/>
    <property type="project" value="InterPro"/>
</dbReference>
<dbReference type="eggNOG" id="COG0484">
    <property type="taxonomic scope" value="Bacteria"/>
</dbReference>
<sequence length="128" mass="13439">MPNVLAMNQGTDMPEPTTERTGMEEVTCSFCSGTGTDPFGIMSWISKCCICGGTGRVLVRTPHVRCAHCKGTGAIKTLTCTVCMGTGFVPLPSKPTVVCPECHGSGDDQSASAMACLKCRGRGFVIKE</sequence>
<feature type="zinc finger region" description="CR-type" evidence="1">
    <location>
        <begin position="53"/>
        <end position="128"/>
    </location>
</feature>
<protein>
    <recommendedName>
        <fullName evidence="2">CR-type domain-containing protein</fullName>
    </recommendedName>
</protein>
<keyword evidence="1" id="KW-0862">Zinc</keyword>
<evidence type="ECO:0000256" key="1">
    <source>
        <dbReference type="PROSITE-ProRule" id="PRU00546"/>
    </source>
</evidence>
<name>I4CDB8_DESTA</name>
<gene>
    <name evidence="3" type="ordered locus">Desti_4945</name>
</gene>
<dbReference type="STRING" id="706587.Desti_4945"/>
<feature type="domain" description="CR-type" evidence="2">
    <location>
        <begin position="53"/>
        <end position="128"/>
    </location>
</feature>
<dbReference type="GO" id="GO:0008270">
    <property type="term" value="F:zinc ion binding"/>
    <property type="evidence" value="ECO:0007669"/>
    <property type="project" value="UniProtKB-KW"/>
</dbReference>